<dbReference type="AlphaFoldDB" id="U1GV80"/>
<proteinExistence type="predicted"/>
<evidence type="ECO:0000313" key="1">
    <source>
        <dbReference type="EMBL" id="ERF61825.1"/>
    </source>
</evidence>
<reference evidence="3 4" key="1">
    <citation type="submission" date="2013-08" db="EMBL/GenBank/DDBJ databases">
        <authorList>
            <person name="Durkin A.S."/>
            <person name="Haft D.R."/>
            <person name="McCorrison J."/>
            <person name="Torralba M."/>
            <person name="Gillis M."/>
            <person name="Haft D.H."/>
            <person name="Methe B."/>
            <person name="Sutton G."/>
            <person name="Nelson K.E."/>
        </authorList>
    </citation>
    <scope>NUCLEOTIDE SEQUENCE [LARGE SCALE GENOMIC DNA]</scope>
    <source>
        <strain evidence="2 4">ATCC 35536</strain>
        <strain evidence="1 3">VPI DR56BR1116</strain>
    </source>
</reference>
<name>U1GV80_TRESO</name>
<sequence length="44" mass="5055">MGAQYTHRTVRTKDIPSPCIFLFSYQFSLKGVVYENKQKKGACL</sequence>
<dbReference type="EMBL" id="AVQI01000037">
    <property type="protein sequence ID" value="ERK03292.1"/>
    <property type="molecule type" value="Genomic_DNA"/>
</dbReference>
<dbReference type="PATRIC" id="fig|1125725.4.peg.1165"/>
<dbReference type="STRING" id="1125725.HMPREF1325_0222"/>
<evidence type="ECO:0000313" key="4">
    <source>
        <dbReference type="Proteomes" id="UP000016646"/>
    </source>
</evidence>
<organism evidence="1 3">
    <name type="scientific">Treponema socranskii subsp. socranskii VPI DR56BR1116 = ATCC 35536</name>
    <dbReference type="NCBI Taxonomy" id="1125725"/>
    <lineage>
        <taxon>Bacteria</taxon>
        <taxon>Pseudomonadati</taxon>
        <taxon>Spirochaetota</taxon>
        <taxon>Spirochaetia</taxon>
        <taxon>Spirochaetales</taxon>
        <taxon>Treponemataceae</taxon>
        <taxon>Treponema</taxon>
    </lineage>
</organism>
<accession>U1GV80</accession>
<dbReference type="Proteomes" id="UP000016646">
    <property type="component" value="Unassembled WGS sequence"/>
</dbReference>
<dbReference type="EMBL" id="AUZJ01000003">
    <property type="protein sequence ID" value="ERF61825.1"/>
    <property type="molecule type" value="Genomic_DNA"/>
</dbReference>
<gene>
    <name evidence="2" type="ORF">HMPREF0860_2397</name>
    <name evidence="1" type="ORF">HMPREF1325_0222</name>
</gene>
<keyword evidence="4" id="KW-1185">Reference proteome</keyword>
<evidence type="ECO:0000313" key="2">
    <source>
        <dbReference type="EMBL" id="ERK03292.1"/>
    </source>
</evidence>
<protein>
    <submittedName>
        <fullName evidence="1">Uncharacterized protein</fullName>
    </submittedName>
</protein>
<evidence type="ECO:0000313" key="3">
    <source>
        <dbReference type="Proteomes" id="UP000016412"/>
    </source>
</evidence>
<dbReference type="Proteomes" id="UP000016412">
    <property type="component" value="Unassembled WGS sequence"/>
</dbReference>
<comment type="caution">
    <text evidence="1">The sequence shown here is derived from an EMBL/GenBank/DDBJ whole genome shotgun (WGS) entry which is preliminary data.</text>
</comment>